<dbReference type="EMBL" id="JACBZR010000001">
    <property type="protein sequence ID" value="NYI76629.1"/>
    <property type="molecule type" value="Genomic_DNA"/>
</dbReference>
<dbReference type="Proteomes" id="UP000564496">
    <property type="component" value="Unassembled WGS sequence"/>
</dbReference>
<proteinExistence type="predicted"/>
<comment type="caution">
    <text evidence="1">The sequence shown here is derived from an EMBL/GenBank/DDBJ whole genome shotgun (WGS) entry which is preliminary data.</text>
</comment>
<evidence type="ECO:0000313" key="1">
    <source>
        <dbReference type="EMBL" id="NYI76629.1"/>
    </source>
</evidence>
<accession>A0A7Z0DJL5</accession>
<reference evidence="1 2" key="1">
    <citation type="submission" date="2020-07" db="EMBL/GenBank/DDBJ databases">
        <title>Sequencing the genomes of 1000 actinobacteria strains.</title>
        <authorList>
            <person name="Klenk H.-P."/>
        </authorList>
    </citation>
    <scope>NUCLEOTIDE SEQUENCE [LARGE SCALE GENOMIC DNA]</scope>
    <source>
        <strain evidence="1 2">DSM 26487</strain>
    </source>
</reference>
<dbReference type="RefSeq" id="WP_179657253.1">
    <property type="nucleotide sequence ID" value="NZ_JACBZR010000001.1"/>
</dbReference>
<gene>
    <name evidence="1" type="ORF">BJ988_001277</name>
</gene>
<evidence type="ECO:0000313" key="2">
    <source>
        <dbReference type="Proteomes" id="UP000564496"/>
    </source>
</evidence>
<sequence>MARLTFTDPDALGAHLGARLAARYLHGEITLEEIEGQILLDIQDIHSCESGKPIVVAS</sequence>
<dbReference type="AlphaFoldDB" id="A0A7Z0DJL5"/>
<protein>
    <submittedName>
        <fullName evidence="1">Uncharacterized protein</fullName>
    </submittedName>
</protein>
<keyword evidence="2" id="KW-1185">Reference proteome</keyword>
<name>A0A7Z0DJL5_9ACTN</name>
<organism evidence="1 2">
    <name type="scientific">Nocardioides panzhihuensis</name>
    <dbReference type="NCBI Taxonomy" id="860243"/>
    <lineage>
        <taxon>Bacteria</taxon>
        <taxon>Bacillati</taxon>
        <taxon>Actinomycetota</taxon>
        <taxon>Actinomycetes</taxon>
        <taxon>Propionibacteriales</taxon>
        <taxon>Nocardioidaceae</taxon>
        <taxon>Nocardioides</taxon>
    </lineage>
</organism>